<dbReference type="Gene3D" id="3.40.630.30">
    <property type="match status" value="1"/>
</dbReference>
<keyword evidence="2" id="KW-1185">Reference proteome</keyword>
<evidence type="ECO:0000313" key="2">
    <source>
        <dbReference type="Proteomes" id="UP000644693"/>
    </source>
</evidence>
<accession>A0A919CLF2</accession>
<gene>
    <name evidence="1" type="ORF">GCM10007053_18430</name>
</gene>
<dbReference type="AlphaFoldDB" id="A0A919CLF2"/>
<reference evidence="1" key="2">
    <citation type="submission" date="2020-09" db="EMBL/GenBank/DDBJ databases">
        <authorList>
            <person name="Sun Q."/>
            <person name="Kim S."/>
        </authorList>
    </citation>
    <scope>NUCLEOTIDE SEQUENCE</scope>
    <source>
        <strain evidence="1">KCTC 23430</strain>
    </source>
</reference>
<dbReference type="Proteomes" id="UP000644693">
    <property type="component" value="Unassembled WGS sequence"/>
</dbReference>
<organism evidence="1 2">
    <name type="scientific">Parahalioglobus pacificus</name>
    <dbReference type="NCBI Taxonomy" id="930806"/>
    <lineage>
        <taxon>Bacteria</taxon>
        <taxon>Pseudomonadati</taxon>
        <taxon>Pseudomonadota</taxon>
        <taxon>Gammaproteobacteria</taxon>
        <taxon>Cellvibrionales</taxon>
        <taxon>Halieaceae</taxon>
        <taxon>Parahalioglobus</taxon>
    </lineage>
</organism>
<comment type="caution">
    <text evidence="1">The sequence shown here is derived from an EMBL/GenBank/DDBJ whole genome shotgun (WGS) entry which is preliminary data.</text>
</comment>
<dbReference type="EMBL" id="BMYM01000002">
    <property type="protein sequence ID" value="GHD33718.1"/>
    <property type="molecule type" value="Genomic_DNA"/>
</dbReference>
<sequence length="247" mass="27794">MIRQHDFNSNWWGSPVAIIDSPKFFECKPDDQEEMLRNFAWAEYAGPLNAVSPKRLVDASFCQVDTQINFRLNLKTIEDTSSTAAFECRFADESIFDVDVNRLETFASERFFSLPGVNEEKVNHRYAMWASSLVEGHPECCLEIQAEGETQGWFLSAPDGKNSLSLTLAMKHRDATISGALLYRAALIAYADRGYRLGQASFSVKNIPVMNIYASLGARFTAPLGIWQRVLSCKTGPYDFSVCMDLQ</sequence>
<reference evidence="1" key="1">
    <citation type="journal article" date="2014" name="Int. J. Syst. Evol. Microbiol.">
        <title>Complete genome sequence of Corynebacterium casei LMG S-19264T (=DSM 44701T), isolated from a smear-ripened cheese.</title>
        <authorList>
            <consortium name="US DOE Joint Genome Institute (JGI-PGF)"/>
            <person name="Walter F."/>
            <person name="Albersmeier A."/>
            <person name="Kalinowski J."/>
            <person name="Ruckert C."/>
        </authorList>
    </citation>
    <scope>NUCLEOTIDE SEQUENCE</scope>
    <source>
        <strain evidence="1">KCTC 23430</strain>
    </source>
</reference>
<evidence type="ECO:0000313" key="1">
    <source>
        <dbReference type="EMBL" id="GHD33718.1"/>
    </source>
</evidence>
<protein>
    <submittedName>
        <fullName evidence="1">Uncharacterized protein</fullName>
    </submittedName>
</protein>
<name>A0A919CLF2_9GAMM</name>
<proteinExistence type="predicted"/>